<sequence length="156" mass="15419">MKILLSRRAAVTVALTIGALFVGVAFASWTADGTGSGSAKATSAVSSTVTADTASADLYPGFTDGDLYFKVNNPNPYAVRFTAMTPGAVTSSDPTGCPASNITVASKSGLTIDVPANTSTAVSKTVTDAVSMAGGAPNGCQGVTFTVAVTLSGGQQ</sequence>
<accession>A0A6J4LSV8</accession>
<protein>
    <recommendedName>
        <fullName evidence="3">Ribosomally synthesized peptide with SipW-like signal peptide</fullName>
    </recommendedName>
</protein>
<dbReference type="AlphaFoldDB" id="A0A6J4LSV8"/>
<evidence type="ECO:0000256" key="1">
    <source>
        <dbReference type="SAM" id="SignalP"/>
    </source>
</evidence>
<feature type="signal peptide" evidence="1">
    <location>
        <begin position="1"/>
        <end position="27"/>
    </location>
</feature>
<organism evidence="2">
    <name type="scientific">uncultured Nocardioidaceae bacterium</name>
    <dbReference type="NCBI Taxonomy" id="253824"/>
    <lineage>
        <taxon>Bacteria</taxon>
        <taxon>Bacillati</taxon>
        <taxon>Actinomycetota</taxon>
        <taxon>Actinomycetes</taxon>
        <taxon>Propionibacteriales</taxon>
        <taxon>Nocardioidaceae</taxon>
        <taxon>environmental samples</taxon>
    </lineage>
</organism>
<feature type="chain" id="PRO_5026749746" description="Ribosomally synthesized peptide with SipW-like signal peptide" evidence="1">
    <location>
        <begin position="28"/>
        <end position="156"/>
    </location>
</feature>
<gene>
    <name evidence="2" type="ORF">AVDCRST_MAG72-685</name>
</gene>
<proteinExistence type="predicted"/>
<dbReference type="EMBL" id="CADCUJ010000031">
    <property type="protein sequence ID" value="CAA9338957.1"/>
    <property type="molecule type" value="Genomic_DNA"/>
</dbReference>
<keyword evidence="1" id="KW-0732">Signal</keyword>
<name>A0A6J4LSV8_9ACTN</name>
<reference evidence="2" key="1">
    <citation type="submission" date="2020-02" db="EMBL/GenBank/DDBJ databases">
        <authorList>
            <person name="Meier V. D."/>
        </authorList>
    </citation>
    <scope>NUCLEOTIDE SEQUENCE</scope>
    <source>
        <strain evidence="2">AVDCRST_MAG72</strain>
    </source>
</reference>
<evidence type="ECO:0000313" key="2">
    <source>
        <dbReference type="EMBL" id="CAA9338957.1"/>
    </source>
</evidence>
<evidence type="ECO:0008006" key="3">
    <source>
        <dbReference type="Google" id="ProtNLM"/>
    </source>
</evidence>